<dbReference type="InterPro" id="IPR023772">
    <property type="entry name" value="DNA-bd_HTH_TetR-type_CS"/>
</dbReference>
<evidence type="ECO:0000259" key="3">
    <source>
        <dbReference type="PROSITE" id="PS50977"/>
    </source>
</evidence>
<dbReference type="AlphaFoldDB" id="A0A1Y3U1C7"/>
<organism evidence="4 5">
    <name type="scientific">Enorma massiliensis</name>
    <dbReference type="NCBI Taxonomy" id="1472761"/>
    <lineage>
        <taxon>Bacteria</taxon>
        <taxon>Bacillati</taxon>
        <taxon>Actinomycetota</taxon>
        <taxon>Coriobacteriia</taxon>
        <taxon>Coriobacteriales</taxon>
        <taxon>Coriobacteriaceae</taxon>
        <taxon>Enorma</taxon>
    </lineage>
</organism>
<dbReference type="PROSITE" id="PS50977">
    <property type="entry name" value="HTH_TETR_2"/>
    <property type="match status" value="1"/>
</dbReference>
<dbReference type="PANTHER" id="PTHR30055">
    <property type="entry name" value="HTH-TYPE TRANSCRIPTIONAL REGULATOR RUTR"/>
    <property type="match status" value="1"/>
</dbReference>
<dbReference type="InterPro" id="IPR001647">
    <property type="entry name" value="HTH_TetR"/>
</dbReference>
<keyword evidence="1 2" id="KW-0238">DNA-binding</keyword>
<feature type="domain" description="HTH tetR-type" evidence="3">
    <location>
        <begin position="9"/>
        <end position="69"/>
    </location>
</feature>
<accession>A0A1Y3U1C7</accession>
<dbReference type="SUPFAM" id="SSF46689">
    <property type="entry name" value="Homeodomain-like"/>
    <property type="match status" value="1"/>
</dbReference>
<comment type="caution">
    <text evidence="4">The sequence shown here is derived from an EMBL/GenBank/DDBJ whole genome shotgun (WGS) entry which is preliminary data.</text>
</comment>
<dbReference type="GO" id="GO:0000976">
    <property type="term" value="F:transcription cis-regulatory region binding"/>
    <property type="evidence" value="ECO:0007669"/>
    <property type="project" value="TreeGrafter"/>
</dbReference>
<keyword evidence="5" id="KW-1185">Reference proteome</keyword>
<protein>
    <submittedName>
        <fullName evidence="4">TetR family transcriptional regulator</fullName>
    </submittedName>
</protein>
<dbReference type="Pfam" id="PF00440">
    <property type="entry name" value="TetR_N"/>
    <property type="match status" value="1"/>
</dbReference>
<dbReference type="GO" id="GO:0003700">
    <property type="term" value="F:DNA-binding transcription factor activity"/>
    <property type="evidence" value="ECO:0007669"/>
    <property type="project" value="TreeGrafter"/>
</dbReference>
<dbReference type="Proteomes" id="UP000196560">
    <property type="component" value="Unassembled WGS sequence"/>
</dbReference>
<dbReference type="InterPro" id="IPR009057">
    <property type="entry name" value="Homeodomain-like_sf"/>
</dbReference>
<dbReference type="STRING" id="1118060.GCA_000311845_00411"/>
<evidence type="ECO:0000313" key="4">
    <source>
        <dbReference type="EMBL" id="OUN42564.1"/>
    </source>
</evidence>
<name>A0A1Y3U1C7_9ACTN</name>
<feature type="DNA-binding region" description="H-T-H motif" evidence="2">
    <location>
        <begin position="32"/>
        <end position="51"/>
    </location>
</feature>
<evidence type="ECO:0000256" key="2">
    <source>
        <dbReference type="PROSITE-ProRule" id="PRU00335"/>
    </source>
</evidence>
<dbReference type="Gene3D" id="1.10.357.10">
    <property type="entry name" value="Tetracycline Repressor, domain 2"/>
    <property type="match status" value="1"/>
</dbReference>
<dbReference type="EMBL" id="NFHO01000007">
    <property type="protein sequence ID" value="OUN42564.1"/>
    <property type="molecule type" value="Genomic_DNA"/>
</dbReference>
<dbReference type="eggNOG" id="COG1309">
    <property type="taxonomic scope" value="Bacteria"/>
</dbReference>
<evidence type="ECO:0000256" key="1">
    <source>
        <dbReference type="ARBA" id="ARBA00023125"/>
    </source>
</evidence>
<dbReference type="PROSITE" id="PS01081">
    <property type="entry name" value="HTH_TETR_1"/>
    <property type="match status" value="1"/>
</dbReference>
<dbReference type="PANTHER" id="PTHR30055:SF181">
    <property type="entry name" value="BLR6905 PROTEIN"/>
    <property type="match status" value="1"/>
</dbReference>
<evidence type="ECO:0000313" key="5">
    <source>
        <dbReference type="Proteomes" id="UP000196560"/>
    </source>
</evidence>
<sequence>MARTVKDPEERRRELLACAMRLFAEKGYDNVSVRAVAREAGVASGLAYHYFDSKQALFDAAIEEYARQCAERFCSIFTDCSLSLDEQLDLAFDLGTKREAFPYADFFHASEHGALHERLSLGICEAVRPSLTAALERDAATRGMSAPDAEMLAGMLVYGSIGLASDGHELGEQTRRAARRYVAALIKEFRHIDERKG</sequence>
<reference evidence="5" key="1">
    <citation type="submission" date="2017-04" db="EMBL/GenBank/DDBJ databases">
        <title>Function of individual gut microbiota members based on whole genome sequencing of pure cultures obtained from chicken caecum.</title>
        <authorList>
            <person name="Medvecky M."/>
            <person name="Cejkova D."/>
            <person name="Polansky O."/>
            <person name="Karasova D."/>
            <person name="Kubasova T."/>
            <person name="Cizek A."/>
            <person name="Rychlik I."/>
        </authorList>
    </citation>
    <scope>NUCLEOTIDE SEQUENCE [LARGE SCALE GENOMIC DNA]</scope>
    <source>
        <strain evidence="5">An70</strain>
    </source>
</reference>
<dbReference type="RefSeq" id="WP_087186574.1">
    <property type="nucleotide sequence ID" value="NZ_NFHO01000007.1"/>
</dbReference>
<proteinExistence type="predicted"/>
<dbReference type="InterPro" id="IPR050109">
    <property type="entry name" value="HTH-type_TetR-like_transc_reg"/>
</dbReference>
<gene>
    <name evidence="4" type="ORF">B5G21_06955</name>
</gene>
<dbReference type="PRINTS" id="PR00455">
    <property type="entry name" value="HTHTETR"/>
</dbReference>